<dbReference type="InterPro" id="IPR051170">
    <property type="entry name" value="Neural/epithelial_adhesion"/>
</dbReference>
<dbReference type="PANTHER" id="PTHR12231:SF267">
    <property type="entry name" value="BASEMENT MEMBRANE-SPECIFIC HEPARAN SULFATE PROTEOGLYCAN CORE PROTEIN"/>
    <property type="match status" value="1"/>
</dbReference>
<evidence type="ECO:0000259" key="10">
    <source>
        <dbReference type="PROSITE" id="PS50835"/>
    </source>
</evidence>
<comment type="subcellular location">
    <subcellularLocation>
        <location evidence="1">Cell membrane</location>
    </subcellularLocation>
</comment>
<dbReference type="Pfam" id="PF07679">
    <property type="entry name" value="I-set"/>
    <property type="match status" value="1"/>
</dbReference>
<sequence>MFFLPKALIVLLSSAVCSQALVVTVEPKVITVRQGEPVSFRCQVGSASPSNVVWKKTNSQRLPDNVQISADNLLMTIVNARPENQGQYRCVAGPPAGRAFGTAVLNIKFPPKVRLNHVGPLRVRIGDPVTVECSTTGRPRPKLTWKRQGSTLQLVTTTTSDVNTIQWPAVRPEDSGVYLCQAENTEGMSESKLEIIVEGGLGAPVASVSTSQMTAIEGHSVTMQCQATGSPTPEISWSKLRAPLPWKHSVAGGVLTLNSVGRQDSGQYICNATNVHGYSEAYTEMEVESPPYATCLPDQLRLRAGDALHLQCLAHGTHPITFQWSISGRSVLPPGSETARDGKLFIPHIRASDGGTYTCAATNHIGTSSASARVTVKG</sequence>
<keyword evidence="8" id="KW-0393">Immunoglobulin domain</keyword>
<dbReference type="EMBL" id="OZ035825">
    <property type="protein sequence ID" value="CAL1601798.1"/>
    <property type="molecule type" value="Genomic_DNA"/>
</dbReference>
<dbReference type="FunFam" id="2.60.40.10:FF:000032">
    <property type="entry name" value="palladin isoform X1"/>
    <property type="match status" value="1"/>
</dbReference>
<dbReference type="InterPro" id="IPR003598">
    <property type="entry name" value="Ig_sub2"/>
</dbReference>
<name>A0AAV2LHE4_KNICA</name>
<keyword evidence="7" id="KW-0325">Glycoprotein</keyword>
<reference evidence="11 12" key="1">
    <citation type="submission" date="2024-04" db="EMBL/GenBank/DDBJ databases">
        <authorList>
            <person name="Waldvogel A.-M."/>
            <person name="Schoenle A."/>
        </authorList>
    </citation>
    <scope>NUCLEOTIDE SEQUENCE [LARGE SCALE GENOMIC DNA]</scope>
</reference>
<evidence type="ECO:0000256" key="1">
    <source>
        <dbReference type="ARBA" id="ARBA00004236"/>
    </source>
</evidence>
<dbReference type="SMART" id="SM00408">
    <property type="entry name" value="IGc2"/>
    <property type="match status" value="4"/>
</dbReference>
<dbReference type="Pfam" id="PF13927">
    <property type="entry name" value="Ig_3"/>
    <property type="match status" value="3"/>
</dbReference>
<dbReference type="InterPro" id="IPR007110">
    <property type="entry name" value="Ig-like_dom"/>
</dbReference>
<evidence type="ECO:0000256" key="9">
    <source>
        <dbReference type="SAM" id="SignalP"/>
    </source>
</evidence>
<proteinExistence type="predicted"/>
<dbReference type="GO" id="GO:0043005">
    <property type="term" value="C:neuron projection"/>
    <property type="evidence" value="ECO:0007669"/>
    <property type="project" value="TreeGrafter"/>
</dbReference>
<dbReference type="InterPro" id="IPR013783">
    <property type="entry name" value="Ig-like_fold"/>
</dbReference>
<keyword evidence="12" id="KW-1185">Reference proteome</keyword>
<evidence type="ECO:0000256" key="3">
    <source>
        <dbReference type="ARBA" id="ARBA00022729"/>
    </source>
</evidence>
<dbReference type="InterPro" id="IPR003599">
    <property type="entry name" value="Ig_sub"/>
</dbReference>
<feature type="domain" description="Ig-like" evidence="10">
    <location>
        <begin position="204"/>
        <end position="288"/>
    </location>
</feature>
<evidence type="ECO:0000256" key="2">
    <source>
        <dbReference type="ARBA" id="ARBA00022475"/>
    </source>
</evidence>
<dbReference type="SUPFAM" id="SSF48726">
    <property type="entry name" value="Immunoglobulin"/>
    <property type="match status" value="4"/>
</dbReference>
<evidence type="ECO:0000256" key="8">
    <source>
        <dbReference type="ARBA" id="ARBA00023319"/>
    </source>
</evidence>
<dbReference type="Gene3D" id="2.60.40.10">
    <property type="entry name" value="Immunoglobulins"/>
    <property type="match status" value="4"/>
</dbReference>
<keyword evidence="3 9" id="KW-0732">Signal</keyword>
<feature type="domain" description="Ig-like" evidence="10">
    <location>
        <begin position="111"/>
        <end position="196"/>
    </location>
</feature>
<feature type="chain" id="PRO_5043573164" description="Ig-like domain-containing protein" evidence="9">
    <location>
        <begin position="21"/>
        <end position="378"/>
    </location>
</feature>
<feature type="domain" description="Ig-like" evidence="10">
    <location>
        <begin position="5"/>
        <end position="92"/>
    </location>
</feature>
<keyword evidence="5" id="KW-0472">Membrane</keyword>
<feature type="signal peptide" evidence="9">
    <location>
        <begin position="1"/>
        <end position="20"/>
    </location>
</feature>
<dbReference type="Proteomes" id="UP001497482">
    <property type="component" value="Chromosome 3"/>
</dbReference>
<dbReference type="FunFam" id="2.60.40.10:FF:000005">
    <property type="entry name" value="Neuronal cell adhesion molecule"/>
    <property type="match status" value="1"/>
</dbReference>
<evidence type="ECO:0000256" key="7">
    <source>
        <dbReference type="ARBA" id="ARBA00023180"/>
    </source>
</evidence>
<keyword evidence="6" id="KW-1015">Disulfide bond</keyword>
<dbReference type="SMART" id="SM00409">
    <property type="entry name" value="IG"/>
    <property type="match status" value="4"/>
</dbReference>
<dbReference type="PANTHER" id="PTHR12231">
    <property type="entry name" value="CTX-RELATED TYPE I TRANSMEMBRANE PROTEIN"/>
    <property type="match status" value="1"/>
</dbReference>
<dbReference type="PROSITE" id="PS50835">
    <property type="entry name" value="IG_LIKE"/>
    <property type="match status" value="4"/>
</dbReference>
<feature type="domain" description="Ig-like" evidence="10">
    <location>
        <begin position="291"/>
        <end position="375"/>
    </location>
</feature>
<evidence type="ECO:0000256" key="4">
    <source>
        <dbReference type="ARBA" id="ARBA00022737"/>
    </source>
</evidence>
<evidence type="ECO:0000313" key="12">
    <source>
        <dbReference type="Proteomes" id="UP001497482"/>
    </source>
</evidence>
<evidence type="ECO:0000313" key="11">
    <source>
        <dbReference type="EMBL" id="CAL1601798.1"/>
    </source>
</evidence>
<protein>
    <recommendedName>
        <fullName evidence="10">Ig-like domain-containing protein</fullName>
    </recommendedName>
</protein>
<dbReference type="GO" id="GO:0005886">
    <property type="term" value="C:plasma membrane"/>
    <property type="evidence" value="ECO:0007669"/>
    <property type="project" value="UniProtKB-SubCell"/>
</dbReference>
<dbReference type="InterPro" id="IPR036179">
    <property type="entry name" value="Ig-like_dom_sf"/>
</dbReference>
<evidence type="ECO:0000256" key="6">
    <source>
        <dbReference type="ARBA" id="ARBA00023157"/>
    </source>
</evidence>
<accession>A0AAV2LHE4</accession>
<organism evidence="11 12">
    <name type="scientific">Knipowitschia caucasica</name>
    <name type="common">Caucasian dwarf goby</name>
    <name type="synonym">Pomatoschistus caucasicus</name>
    <dbReference type="NCBI Taxonomy" id="637954"/>
    <lineage>
        <taxon>Eukaryota</taxon>
        <taxon>Metazoa</taxon>
        <taxon>Chordata</taxon>
        <taxon>Craniata</taxon>
        <taxon>Vertebrata</taxon>
        <taxon>Euteleostomi</taxon>
        <taxon>Actinopterygii</taxon>
        <taxon>Neopterygii</taxon>
        <taxon>Teleostei</taxon>
        <taxon>Neoteleostei</taxon>
        <taxon>Acanthomorphata</taxon>
        <taxon>Gobiaria</taxon>
        <taxon>Gobiiformes</taxon>
        <taxon>Gobioidei</taxon>
        <taxon>Gobiidae</taxon>
        <taxon>Gobiinae</taxon>
        <taxon>Knipowitschia</taxon>
    </lineage>
</organism>
<gene>
    <name evidence="11" type="ORF">KC01_LOCUS29683</name>
</gene>
<evidence type="ECO:0000256" key="5">
    <source>
        <dbReference type="ARBA" id="ARBA00023136"/>
    </source>
</evidence>
<dbReference type="CDD" id="cd00096">
    <property type="entry name" value="Ig"/>
    <property type="match status" value="1"/>
</dbReference>
<keyword evidence="2" id="KW-1003">Cell membrane</keyword>
<dbReference type="InterPro" id="IPR013098">
    <property type="entry name" value="Ig_I-set"/>
</dbReference>
<keyword evidence="4" id="KW-0677">Repeat</keyword>
<dbReference type="AlphaFoldDB" id="A0AAV2LHE4"/>